<organism evidence="1 2">
    <name type="scientific">Teladorsagia circumcincta</name>
    <name type="common">Brown stomach worm</name>
    <name type="synonym">Ostertagia circumcincta</name>
    <dbReference type="NCBI Taxonomy" id="45464"/>
    <lineage>
        <taxon>Eukaryota</taxon>
        <taxon>Metazoa</taxon>
        <taxon>Ecdysozoa</taxon>
        <taxon>Nematoda</taxon>
        <taxon>Chromadorea</taxon>
        <taxon>Rhabditida</taxon>
        <taxon>Rhabditina</taxon>
        <taxon>Rhabditomorpha</taxon>
        <taxon>Strongyloidea</taxon>
        <taxon>Trichostrongylidae</taxon>
        <taxon>Teladorsagia</taxon>
    </lineage>
</organism>
<dbReference type="OrthoDB" id="5853907at2759"/>
<dbReference type="AlphaFoldDB" id="A0A2G9UA39"/>
<evidence type="ECO:0000313" key="1">
    <source>
        <dbReference type="EMBL" id="PIO67089.1"/>
    </source>
</evidence>
<name>A0A2G9UA39_TELCI</name>
<keyword evidence="2" id="KW-1185">Reference proteome</keyword>
<accession>A0A2G9UA39</accession>
<reference evidence="1 2" key="1">
    <citation type="submission" date="2015-09" db="EMBL/GenBank/DDBJ databases">
        <title>Draft genome of the parasitic nematode Teladorsagia circumcincta isolate WARC Sus (inbred).</title>
        <authorList>
            <person name="Mitreva M."/>
        </authorList>
    </citation>
    <scope>NUCLEOTIDE SEQUENCE [LARGE SCALE GENOMIC DNA]</scope>
    <source>
        <strain evidence="1 2">S</strain>
    </source>
</reference>
<gene>
    <name evidence="1" type="ORF">TELCIR_11176</name>
</gene>
<protein>
    <submittedName>
        <fullName evidence="1">Uncharacterized protein</fullName>
    </submittedName>
</protein>
<dbReference type="Proteomes" id="UP000230423">
    <property type="component" value="Unassembled WGS sequence"/>
</dbReference>
<evidence type="ECO:0000313" key="2">
    <source>
        <dbReference type="Proteomes" id="UP000230423"/>
    </source>
</evidence>
<sequence>MPVRGLGGAAIVTVKSRDDLRLSRNGCYILQSSYESTFSFALTNSGNRRAFSRIIVLYCGESNIPEHLPVDIRPASGIVIDRGESKVSYSLRRTCKDE</sequence>
<dbReference type="EMBL" id="KZ347822">
    <property type="protein sequence ID" value="PIO67089.1"/>
    <property type="molecule type" value="Genomic_DNA"/>
</dbReference>
<proteinExistence type="predicted"/>